<evidence type="ECO:0008006" key="4">
    <source>
        <dbReference type="Google" id="ProtNLM"/>
    </source>
</evidence>
<dbReference type="InterPro" id="IPR028994">
    <property type="entry name" value="Integrin_alpha_N"/>
</dbReference>
<dbReference type="EMBL" id="CP042910">
    <property type="protein sequence ID" value="QEG16701.1"/>
    <property type="molecule type" value="Genomic_DNA"/>
</dbReference>
<evidence type="ECO:0000313" key="3">
    <source>
        <dbReference type="Proteomes" id="UP000322887"/>
    </source>
</evidence>
<proteinExistence type="predicted"/>
<evidence type="ECO:0000313" key="2">
    <source>
        <dbReference type="EMBL" id="QEG16701.1"/>
    </source>
</evidence>
<keyword evidence="1" id="KW-0472">Membrane</keyword>
<dbReference type="Proteomes" id="UP000322887">
    <property type="component" value="Chromosome"/>
</dbReference>
<feature type="transmembrane region" description="Helical" evidence="1">
    <location>
        <begin position="6"/>
        <end position="29"/>
    </location>
</feature>
<dbReference type="RefSeq" id="WP_044237632.1">
    <property type="nucleotide sequence ID" value="NZ_CP042910.1"/>
</dbReference>
<dbReference type="GeneID" id="98647130"/>
<keyword evidence="1" id="KW-1133">Transmembrane helix</keyword>
<reference evidence="2 3" key="1">
    <citation type="submission" date="2019-08" db="EMBL/GenBank/DDBJ databases">
        <title>Deep-cultivation of Planctomycetes and their phenomic and genomic characterization uncovers novel biology.</title>
        <authorList>
            <person name="Wiegand S."/>
            <person name="Jogler M."/>
            <person name="Boedeker C."/>
            <person name="Pinto D."/>
            <person name="Vollmers J."/>
            <person name="Rivas-Marin E."/>
            <person name="Kohn T."/>
            <person name="Peeters S.H."/>
            <person name="Heuer A."/>
            <person name="Rast P."/>
            <person name="Oberbeckmann S."/>
            <person name="Bunk B."/>
            <person name="Jeske O."/>
            <person name="Meyerdierks A."/>
            <person name="Storesund J.E."/>
            <person name="Kallscheuer N."/>
            <person name="Luecker S."/>
            <person name="Lage O.M."/>
            <person name="Pohl T."/>
            <person name="Merkel B.J."/>
            <person name="Hornburger P."/>
            <person name="Mueller R.-W."/>
            <person name="Bruemmer F."/>
            <person name="Labrenz M."/>
            <person name="Spormann A.M."/>
            <person name="Op den Camp H."/>
            <person name="Overmann J."/>
            <person name="Amann R."/>
            <person name="Jetten M.S.M."/>
            <person name="Mascher T."/>
            <person name="Medema M.H."/>
            <person name="Devos D.P."/>
            <person name="Kaster A.-K."/>
            <person name="Ovreas L."/>
            <person name="Rohde M."/>
            <person name="Galperin M.Y."/>
            <person name="Jogler C."/>
        </authorList>
    </citation>
    <scope>NUCLEOTIDE SEQUENCE [LARGE SCALE GENOMIC DNA]</scope>
    <source>
        <strain evidence="2 3">DSM 8797</strain>
    </source>
</reference>
<keyword evidence="3" id="KW-1185">Reference proteome</keyword>
<organism evidence="2 3">
    <name type="scientific">Gimesia maris</name>
    <dbReference type="NCBI Taxonomy" id="122"/>
    <lineage>
        <taxon>Bacteria</taxon>
        <taxon>Pseudomonadati</taxon>
        <taxon>Planctomycetota</taxon>
        <taxon>Planctomycetia</taxon>
        <taxon>Planctomycetales</taxon>
        <taxon>Planctomycetaceae</taxon>
        <taxon>Gimesia</taxon>
    </lineage>
</organism>
<protein>
    <recommendedName>
        <fullName evidence="4">FG-GAP repeat protein</fullName>
    </recommendedName>
</protein>
<dbReference type="SUPFAM" id="SSF69318">
    <property type="entry name" value="Integrin alpha N-terminal domain"/>
    <property type="match status" value="1"/>
</dbReference>
<name>A0ABX5YM01_9PLAN</name>
<sequence length="377" mass="41425">MNSRTIIVICLIFAAFMLVGVFGVGLLAFRFFRPTVVSMPPELKHPSIVTGQDFLEKKEFSTIAVTGKVTDIVYMTDSEPEIAVAGEKGYVRLSPKGVEKSSLTFHSRNTHVDLIDVDKDGTFEFLNRGGEGWQDASLIDHTGRTLWTYGGSPAVNDMDAGDMDGDGIAEFVVGHNGSGGVHLLDKTGRPLWKQSDGNVWHVEFVDTDGDGAVEIVHSNAGGDITVRDKKGTIVKRAKPAAYFSDFSLCRWPTKKDSESLLLAENDTIWVFDFDGKTVAQFDAPGCGTLGHAYGTLVKFANEEPEYLAVVVEFDNWQRSVFYVYKQDKTLVYQEVLGELCASISTIPDGEEAEMLLLGGADRIWKYSLIKPGGKEQQ</sequence>
<evidence type="ECO:0000256" key="1">
    <source>
        <dbReference type="SAM" id="Phobius"/>
    </source>
</evidence>
<keyword evidence="1" id="KW-0812">Transmembrane</keyword>
<gene>
    <name evidence="2" type="ORF">GmarT_25680</name>
</gene>
<accession>A0ABX5YM01</accession>